<name>A0ACA9SIE2_9GLOM</name>
<evidence type="ECO:0000313" key="2">
    <source>
        <dbReference type="Proteomes" id="UP000789920"/>
    </source>
</evidence>
<protein>
    <submittedName>
        <fullName evidence="1">36681_t:CDS:1</fullName>
    </submittedName>
</protein>
<organism evidence="1 2">
    <name type="scientific">Racocetra persica</name>
    <dbReference type="NCBI Taxonomy" id="160502"/>
    <lineage>
        <taxon>Eukaryota</taxon>
        <taxon>Fungi</taxon>
        <taxon>Fungi incertae sedis</taxon>
        <taxon>Mucoromycota</taxon>
        <taxon>Glomeromycotina</taxon>
        <taxon>Glomeromycetes</taxon>
        <taxon>Diversisporales</taxon>
        <taxon>Gigasporaceae</taxon>
        <taxon>Racocetra</taxon>
    </lineage>
</organism>
<sequence length="237" mass="27334">ESDVNKETITLIEEKLGIARTQLKETKSIDEKRIKLFNGLESELKTLTKSLVPDEQEFMNQDYNITNLNDIIQSLEIELQTASSSKTNSTARIRQLEALLAEENLRLECNATSSTDLETLNAELQKAKAAEVQYRQQIKSLKSKIRDAKQYRNAEHNNLKDVTNNIYSLRAQCTLMQNEIEDIKYNSVLDCYDSIDDEMVENLIKQLKQTHKEAKEKISRVIELEKISHQLESDKII</sequence>
<feature type="non-terminal residue" evidence="1">
    <location>
        <position position="1"/>
    </location>
</feature>
<reference evidence="1" key="1">
    <citation type="submission" date="2021-06" db="EMBL/GenBank/DDBJ databases">
        <authorList>
            <person name="Kallberg Y."/>
            <person name="Tangrot J."/>
            <person name="Rosling A."/>
        </authorList>
    </citation>
    <scope>NUCLEOTIDE SEQUENCE</scope>
    <source>
        <strain evidence="1">MA461A</strain>
    </source>
</reference>
<proteinExistence type="predicted"/>
<comment type="caution">
    <text evidence="1">The sequence shown here is derived from an EMBL/GenBank/DDBJ whole genome shotgun (WGS) entry which is preliminary data.</text>
</comment>
<gene>
    <name evidence="1" type="ORF">RPERSI_LOCUS31148</name>
</gene>
<dbReference type="Proteomes" id="UP000789920">
    <property type="component" value="Unassembled WGS sequence"/>
</dbReference>
<keyword evidence="2" id="KW-1185">Reference proteome</keyword>
<dbReference type="EMBL" id="CAJVQC010124481">
    <property type="protein sequence ID" value="CAG8839691.1"/>
    <property type="molecule type" value="Genomic_DNA"/>
</dbReference>
<feature type="non-terminal residue" evidence="1">
    <location>
        <position position="237"/>
    </location>
</feature>
<evidence type="ECO:0000313" key="1">
    <source>
        <dbReference type="EMBL" id="CAG8839691.1"/>
    </source>
</evidence>
<accession>A0ACA9SIE2</accession>